<proteinExistence type="predicted"/>
<feature type="transmembrane region" description="Helical" evidence="1">
    <location>
        <begin position="20"/>
        <end position="41"/>
    </location>
</feature>
<evidence type="ECO:0000259" key="2">
    <source>
        <dbReference type="PROSITE" id="PS50883"/>
    </source>
</evidence>
<evidence type="ECO:0000256" key="1">
    <source>
        <dbReference type="SAM" id="Phobius"/>
    </source>
</evidence>
<feature type="transmembrane region" description="Helical" evidence="1">
    <location>
        <begin position="264"/>
        <end position="284"/>
    </location>
</feature>
<accession>A0AB38YJA5</accession>
<dbReference type="GO" id="GO:0071111">
    <property type="term" value="F:cyclic-guanylate-specific phosphodiesterase activity"/>
    <property type="evidence" value="ECO:0007669"/>
    <property type="project" value="InterPro"/>
</dbReference>
<dbReference type="SMART" id="SM00052">
    <property type="entry name" value="EAL"/>
    <property type="match status" value="1"/>
</dbReference>
<feature type="transmembrane region" description="Helical" evidence="1">
    <location>
        <begin position="84"/>
        <end position="104"/>
    </location>
</feature>
<dbReference type="EMBL" id="CP101717">
    <property type="protein sequence ID" value="WLD59275.1"/>
    <property type="molecule type" value="Genomic_DNA"/>
</dbReference>
<dbReference type="AlphaFoldDB" id="A0AB38YJA5"/>
<keyword evidence="1" id="KW-0812">Transmembrane</keyword>
<keyword evidence="1" id="KW-0472">Membrane</keyword>
<organism evidence="3">
    <name type="scientific">Salinispirillum sp. LH 10-3-1</name>
    <dbReference type="NCBI Taxonomy" id="2952525"/>
    <lineage>
        <taxon>Bacteria</taxon>
        <taxon>Pseudomonadati</taxon>
        <taxon>Pseudomonadota</taxon>
        <taxon>Gammaproteobacteria</taxon>
        <taxon>Oceanospirillales</taxon>
        <taxon>Saccharospirillaceae</taxon>
        <taxon>Salinispirillum</taxon>
    </lineage>
</organism>
<dbReference type="PANTHER" id="PTHR33121">
    <property type="entry name" value="CYCLIC DI-GMP PHOSPHODIESTERASE PDEF"/>
    <property type="match status" value="1"/>
</dbReference>
<dbReference type="SUPFAM" id="SSF141868">
    <property type="entry name" value="EAL domain-like"/>
    <property type="match status" value="1"/>
</dbReference>
<dbReference type="PROSITE" id="PS50883">
    <property type="entry name" value="EAL"/>
    <property type="match status" value="1"/>
</dbReference>
<dbReference type="InterPro" id="IPR050706">
    <property type="entry name" value="Cyclic-di-GMP_PDE-like"/>
</dbReference>
<dbReference type="InterPro" id="IPR001633">
    <property type="entry name" value="EAL_dom"/>
</dbReference>
<feature type="transmembrane region" description="Helical" evidence="1">
    <location>
        <begin position="48"/>
        <end position="78"/>
    </location>
</feature>
<feature type="transmembrane region" description="Helical" evidence="1">
    <location>
        <begin position="124"/>
        <end position="145"/>
    </location>
</feature>
<feature type="transmembrane region" description="Helical" evidence="1">
    <location>
        <begin position="157"/>
        <end position="181"/>
    </location>
</feature>
<sequence>MKDTSIELNKVADSKVLQHILSTSVFGGLVFIALQLSALLAPIDLDAFVFWPVTAFAIASLLHRPVAIVGVATGYWLWGVSNAMDPLMVSVQLLTLVGPVLYVLYNSRWPDPSAAAVGRRLNDLLKIVFLALVPSSLIGTAIVFIWTPDLPRDALAIIWPVYLLSEFTGIVVFLPLLNYWLTRTQQPVLQSKFLSWTMVILAIPVLLEIIGQDAFAQPSLFLALPFMTWLAQKANRPTLSHALLLMFFGHLSMAYYGLGGYDQLNVLPSMVSLTMLLISAFLTIDILQAMRLDRDQALVHTEWLAVHDNRANALNERGLMQWASQHDRLYEHAGVIFRPVNQDIYLETLTWEQLADVEHQLIQHLQARFPVQQLAKISDLSFVVIVDSVAVNKATLLPSLHIDINLHNTKIVMDCALAAIQHLGDEMGQNLAKLNTLWGIARSQPSDRVVVYHNDDDISARTDILLRFQSYREAVESGDLELWLQPILSLQNNRIEKAEVLARLRIDDSVISPGAFLPVFQSFNYLTEFDRQVMQRTFANLQGIQQRLDVVGVINVNLSGATLGDKTLMDWVESQVVTYRIKPQDICIEITETDLVNDRLTAIKNVQALRNMGFSVAIDDFGAGLAGFEYLNQFSVDVLKLDGQFISDVASNPRHQAIVKSMVAVAKSYDLKLVAEFVDSQQAQDCLRELGVDYAQGYFIGKPAANER</sequence>
<feature type="domain" description="EAL" evidence="2">
    <location>
        <begin position="464"/>
        <end position="708"/>
    </location>
</feature>
<dbReference type="RefSeq" id="WP_304996566.1">
    <property type="nucleotide sequence ID" value="NZ_CP101717.1"/>
</dbReference>
<dbReference type="Pfam" id="PF00563">
    <property type="entry name" value="EAL"/>
    <property type="match status" value="1"/>
</dbReference>
<dbReference type="PANTHER" id="PTHR33121:SF23">
    <property type="entry name" value="CYCLIC DI-GMP PHOSPHODIESTERASE PDEB"/>
    <property type="match status" value="1"/>
</dbReference>
<reference evidence="3" key="1">
    <citation type="submission" date="2022-07" db="EMBL/GenBank/DDBJ databases">
        <title>Complete genome sequence of Salinispirillum sp. LH10-3-1 capable of multiple carbohydrate inversion isolated from a soda lake.</title>
        <authorList>
            <person name="Liu J."/>
            <person name="Zhai Y."/>
            <person name="Zhang H."/>
            <person name="Yang H."/>
            <person name="Qu J."/>
            <person name="Li J."/>
        </authorList>
    </citation>
    <scope>NUCLEOTIDE SEQUENCE</scope>
    <source>
        <strain evidence="3">LH 10-3-1</strain>
    </source>
</reference>
<feature type="transmembrane region" description="Helical" evidence="1">
    <location>
        <begin position="193"/>
        <end position="210"/>
    </location>
</feature>
<dbReference type="InterPro" id="IPR035919">
    <property type="entry name" value="EAL_sf"/>
</dbReference>
<gene>
    <name evidence="3" type="ORF">NFC81_05710</name>
</gene>
<dbReference type="Gene3D" id="3.20.20.450">
    <property type="entry name" value="EAL domain"/>
    <property type="match status" value="1"/>
</dbReference>
<keyword evidence="1" id="KW-1133">Transmembrane helix</keyword>
<dbReference type="CDD" id="cd01948">
    <property type="entry name" value="EAL"/>
    <property type="match status" value="1"/>
</dbReference>
<protein>
    <submittedName>
        <fullName evidence="3">EAL domain-containing protein</fullName>
    </submittedName>
</protein>
<name>A0AB38YJA5_9GAMM</name>
<evidence type="ECO:0000313" key="3">
    <source>
        <dbReference type="EMBL" id="WLD59275.1"/>
    </source>
</evidence>
<feature type="transmembrane region" description="Helical" evidence="1">
    <location>
        <begin position="239"/>
        <end position="258"/>
    </location>
</feature>